<sequence length="388" mass="44477">MRSSMDGRVPQCASFFEVVDSSMEATHMEPSLVIPMGFIKKFHSYLNHMITMEAPSGVMFKALIETDKEKHFRITFGWKELAEHLGIRSGDLLILELAYKDHFRVYVYDEDDMCEKNLYVMDWEESHRKFISWKSADDSMNAAINERERAHADVICTEASNGKTMLVSQDHVLSSPSKNHLSKSSTYSTVQKRGIEESKEFGKSTAKHIVKNDCLEITTYYLPFKVQSYIKPHFTLKDLQQVYQNLHVQTQQAFENAVSYSSTNPFFIRMMIHSNVCSGYTLGIPKSFGVEHMSADQEHVVLIDARKRAWSVTFLGHKNDHSTLSGGWRHFVLDHKLKCGDICIFEKMSTKALTAFNVHIFRVHKADRQELLNKVPAKLSSVIARGFT</sequence>
<name>A0A8T2R6U0_CERRI</name>
<dbReference type="EMBL" id="CM035434">
    <property type="protein sequence ID" value="KAH7291730.1"/>
    <property type="molecule type" value="Genomic_DNA"/>
</dbReference>
<dbReference type="SMART" id="SM01019">
    <property type="entry name" value="B3"/>
    <property type="match status" value="2"/>
</dbReference>
<keyword evidence="4" id="KW-0539">Nucleus</keyword>
<dbReference type="InterPro" id="IPR044837">
    <property type="entry name" value="REM16-like"/>
</dbReference>
<dbReference type="Gene3D" id="2.40.330.10">
    <property type="entry name" value="DNA-binding pseudobarrel domain"/>
    <property type="match status" value="2"/>
</dbReference>
<dbReference type="AlphaFoldDB" id="A0A8T2R6U0"/>
<dbReference type="Pfam" id="PF02362">
    <property type="entry name" value="B3"/>
    <property type="match status" value="1"/>
</dbReference>
<dbReference type="PANTHER" id="PTHR31391">
    <property type="entry name" value="B3 DOMAIN-CONTAINING PROTEIN OS11G0197600-RELATED"/>
    <property type="match status" value="1"/>
</dbReference>
<dbReference type="PANTHER" id="PTHR31391:SF4">
    <property type="entry name" value="B3 DOMAIN-CONTAINING PROTEIN OS03G0184500"/>
    <property type="match status" value="1"/>
</dbReference>
<gene>
    <name evidence="6" type="ORF">KP509_29G031300</name>
</gene>
<evidence type="ECO:0000259" key="5">
    <source>
        <dbReference type="PROSITE" id="PS50863"/>
    </source>
</evidence>
<evidence type="ECO:0000256" key="1">
    <source>
        <dbReference type="ARBA" id="ARBA00023015"/>
    </source>
</evidence>
<keyword evidence="3" id="KW-0804">Transcription</keyword>
<keyword evidence="2" id="KW-0238">DNA-binding</keyword>
<dbReference type="OMA" id="VVMRPSH"/>
<accession>A0A8T2R6U0</accession>
<keyword evidence="7" id="KW-1185">Reference proteome</keyword>
<dbReference type="SUPFAM" id="SSF101936">
    <property type="entry name" value="DNA-binding pseudobarrel domain"/>
    <property type="match status" value="2"/>
</dbReference>
<proteinExistence type="predicted"/>
<feature type="domain" description="TF-B3" evidence="5">
    <location>
        <begin position="17"/>
        <end position="111"/>
    </location>
</feature>
<dbReference type="CDD" id="cd10017">
    <property type="entry name" value="B3_DNA"/>
    <property type="match status" value="1"/>
</dbReference>
<evidence type="ECO:0000313" key="7">
    <source>
        <dbReference type="Proteomes" id="UP000825935"/>
    </source>
</evidence>
<feature type="domain" description="TF-B3" evidence="5">
    <location>
        <begin position="267"/>
        <end position="364"/>
    </location>
</feature>
<evidence type="ECO:0000256" key="4">
    <source>
        <dbReference type="ARBA" id="ARBA00023242"/>
    </source>
</evidence>
<evidence type="ECO:0000256" key="3">
    <source>
        <dbReference type="ARBA" id="ARBA00023163"/>
    </source>
</evidence>
<dbReference type="InterPro" id="IPR003340">
    <property type="entry name" value="B3_DNA-bd"/>
</dbReference>
<dbReference type="GO" id="GO:0003677">
    <property type="term" value="F:DNA binding"/>
    <property type="evidence" value="ECO:0007669"/>
    <property type="project" value="UniProtKB-KW"/>
</dbReference>
<evidence type="ECO:0000313" key="6">
    <source>
        <dbReference type="EMBL" id="KAH7291730.1"/>
    </source>
</evidence>
<reference evidence="6" key="1">
    <citation type="submission" date="2021-08" db="EMBL/GenBank/DDBJ databases">
        <title>WGS assembly of Ceratopteris richardii.</title>
        <authorList>
            <person name="Marchant D.B."/>
            <person name="Chen G."/>
            <person name="Jenkins J."/>
            <person name="Shu S."/>
            <person name="Leebens-Mack J."/>
            <person name="Grimwood J."/>
            <person name="Schmutz J."/>
            <person name="Soltis P."/>
            <person name="Soltis D."/>
            <person name="Chen Z.-H."/>
        </authorList>
    </citation>
    <scope>NUCLEOTIDE SEQUENCE</scope>
    <source>
        <strain evidence="6">Whitten #5841</strain>
        <tissue evidence="6">Leaf</tissue>
    </source>
</reference>
<dbReference type="Proteomes" id="UP000825935">
    <property type="component" value="Chromosome 29"/>
</dbReference>
<comment type="caution">
    <text evidence="6">The sequence shown here is derived from an EMBL/GenBank/DDBJ whole genome shotgun (WGS) entry which is preliminary data.</text>
</comment>
<keyword evidence="1" id="KW-0805">Transcription regulation</keyword>
<dbReference type="InterPro" id="IPR015300">
    <property type="entry name" value="DNA-bd_pseudobarrel_sf"/>
</dbReference>
<organism evidence="6 7">
    <name type="scientific">Ceratopteris richardii</name>
    <name type="common">Triangle waterfern</name>
    <dbReference type="NCBI Taxonomy" id="49495"/>
    <lineage>
        <taxon>Eukaryota</taxon>
        <taxon>Viridiplantae</taxon>
        <taxon>Streptophyta</taxon>
        <taxon>Embryophyta</taxon>
        <taxon>Tracheophyta</taxon>
        <taxon>Polypodiopsida</taxon>
        <taxon>Polypodiidae</taxon>
        <taxon>Polypodiales</taxon>
        <taxon>Pteridineae</taxon>
        <taxon>Pteridaceae</taxon>
        <taxon>Parkerioideae</taxon>
        <taxon>Ceratopteris</taxon>
    </lineage>
</organism>
<evidence type="ECO:0000256" key="2">
    <source>
        <dbReference type="ARBA" id="ARBA00023125"/>
    </source>
</evidence>
<protein>
    <recommendedName>
        <fullName evidence="5">TF-B3 domain-containing protein</fullName>
    </recommendedName>
</protein>
<dbReference type="PROSITE" id="PS50863">
    <property type="entry name" value="B3"/>
    <property type="match status" value="2"/>
</dbReference>
<dbReference type="OrthoDB" id="1666376at2759"/>